<dbReference type="EMBL" id="KQ976513">
    <property type="protein sequence ID" value="KYM82338.1"/>
    <property type="molecule type" value="Genomic_DNA"/>
</dbReference>
<reference evidence="1 2" key="1">
    <citation type="submission" date="2015-09" db="EMBL/GenBank/DDBJ databases">
        <title>Atta colombica WGS genome.</title>
        <authorList>
            <person name="Nygaard S."/>
            <person name="Hu H."/>
            <person name="Boomsma J."/>
            <person name="Zhang G."/>
        </authorList>
    </citation>
    <scope>NUCLEOTIDE SEQUENCE [LARGE SCALE GENOMIC DNA]</scope>
    <source>
        <strain evidence="1">Treedump-2</strain>
        <tissue evidence="1">Whole body</tissue>
    </source>
</reference>
<sequence length="120" mass="13709">MEQINLRFASELTVNIRESIVRIRTSMRGTKGICVSRVEGVRELYAFATRFVNLPASLPSFAVCVHLVSEFARCCSKNAPNEDEEKNIIGFSKWKRAVAHFSVRGKLDYFPSKFSISFWI</sequence>
<evidence type="ECO:0000313" key="2">
    <source>
        <dbReference type="Proteomes" id="UP000078540"/>
    </source>
</evidence>
<name>A0A195BCQ5_9HYME</name>
<dbReference type="Proteomes" id="UP000078540">
    <property type="component" value="Unassembled WGS sequence"/>
</dbReference>
<organism evidence="1 2">
    <name type="scientific">Atta colombica</name>
    <dbReference type="NCBI Taxonomy" id="520822"/>
    <lineage>
        <taxon>Eukaryota</taxon>
        <taxon>Metazoa</taxon>
        <taxon>Ecdysozoa</taxon>
        <taxon>Arthropoda</taxon>
        <taxon>Hexapoda</taxon>
        <taxon>Insecta</taxon>
        <taxon>Pterygota</taxon>
        <taxon>Neoptera</taxon>
        <taxon>Endopterygota</taxon>
        <taxon>Hymenoptera</taxon>
        <taxon>Apocrita</taxon>
        <taxon>Aculeata</taxon>
        <taxon>Formicoidea</taxon>
        <taxon>Formicidae</taxon>
        <taxon>Myrmicinae</taxon>
        <taxon>Atta</taxon>
    </lineage>
</organism>
<protein>
    <submittedName>
        <fullName evidence="1">Uncharacterized protein</fullName>
    </submittedName>
</protein>
<dbReference type="AlphaFoldDB" id="A0A195BCQ5"/>
<dbReference type="STRING" id="520822.A0A195BCQ5"/>
<accession>A0A195BCQ5</accession>
<gene>
    <name evidence="1" type="ORF">ALC53_07126</name>
</gene>
<proteinExistence type="predicted"/>
<evidence type="ECO:0000313" key="1">
    <source>
        <dbReference type="EMBL" id="KYM82338.1"/>
    </source>
</evidence>
<keyword evidence="2" id="KW-1185">Reference proteome</keyword>